<sequence length="53" mass="6185">MEKGIIMSFEKCSGCKKIPKILDLFEGKWYCTKCQGILTAKRNYAYYKKLINS</sequence>
<dbReference type="AlphaFoldDB" id="A0A0F9CPI9"/>
<gene>
    <name evidence="1" type="ORF">LCGC14_2376270</name>
</gene>
<evidence type="ECO:0000313" key="1">
    <source>
        <dbReference type="EMBL" id="KKL28327.1"/>
    </source>
</evidence>
<proteinExistence type="predicted"/>
<name>A0A0F9CPI9_9ZZZZ</name>
<organism evidence="1">
    <name type="scientific">marine sediment metagenome</name>
    <dbReference type="NCBI Taxonomy" id="412755"/>
    <lineage>
        <taxon>unclassified sequences</taxon>
        <taxon>metagenomes</taxon>
        <taxon>ecological metagenomes</taxon>
    </lineage>
</organism>
<protein>
    <submittedName>
        <fullName evidence="1">Uncharacterized protein</fullName>
    </submittedName>
</protein>
<accession>A0A0F9CPI9</accession>
<comment type="caution">
    <text evidence="1">The sequence shown here is derived from an EMBL/GenBank/DDBJ whole genome shotgun (WGS) entry which is preliminary data.</text>
</comment>
<dbReference type="EMBL" id="LAZR01035135">
    <property type="protein sequence ID" value="KKL28327.1"/>
    <property type="molecule type" value="Genomic_DNA"/>
</dbReference>
<reference evidence="1" key="1">
    <citation type="journal article" date="2015" name="Nature">
        <title>Complex archaea that bridge the gap between prokaryotes and eukaryotes.</title>
        <authorList>
            <person name="Spang A."/>
            <person name="Saw J.H."/>
            <person name="Jorgensen S.L."/>
            <person name="Zaremba-Niedzwiedzka K."/>
            <person name="Martijn J."/>
            <person name="Lind A.E."/>
            <person name="van Eijk R."/>
            <person name="Schleper C."/>
            <person name="Guy L."/>
            <person name="Ettema T.J."/>
        </authorList>
    </citation>
    <scope>NUCLEOTIDE SEQUENCE</scope>
</reference>